<dbReference type="Proteomes" id="UP000193427">
    <property type="component" value="Chromosome"/>
</dbReference>
<dbReference type="InterPro" id="IPR036573">
    <property type="entry name" value="CBM_sf_5/12"/>
</dbReference>
<proteinExistence type="inferred from homology"/>
<keyword evidence="3 4" id="KW-0326">Glycosidase</keyword>
<keyword evidence="7" id="KW-0732">Signal</keyword>
<dbReference type="GO" id="GO:0005576">
    <property type="term" value="C:extracellular region"/>
    <property type="evidence" value="ECO:0007669"/>
    <property type="project" value="InterPro"/>
</dbReference>
<feature type="compositionally biased region" description="Pro residues" evidence="6">
    <location>
        <begin position="79"/>
        <end position="99"/>
    </location>
</feature>
<dbReference type="CDD" id="cd12215">
    <property type="entry name" value="ChiC_BD"/>
    <property type="match status" value="1"/>
</dbReference>
<keyword evidence="1 4" id="KW-0378">Hydrolase</keyword>
<feature type="signal peptide" evidence="7">
    <location>
        <begin position="1"/>
        <end position="25"/>
    </location>
</feature>
<keyword evidence="9" id="KW-1185">Reference proteome</keyword>
<dbReference type="STRING" id="946333.A4W93_24280"/>
<evidence type="ECO:0000256" key="1">
    <source>
        <dbReference type="ARBA" id="ARBA00022801"/>
    </source>
</evidence>
<dbReference type="PROSITE" id="PS51910">
    <property type="entry name" value="GH18_2"/>
    <property type="match status" value="1"/>
</dbReference>
<evidence type="ECO:0000256" key="2">
    <source>
        <dbReference type="ARBA" id="ARBA00023277"/>
    </source>
</evidence>
<dbReference type="InterPro" id="IPR001223">
    <property type="entry name" value="Glyco_hydro18_cat"/>
</dbReference>
<evidence type="ECO:0000313" key="9">
    <source>
        <dbReference type="Proteomes" id="UP000193427"/>
    </source>
</evidence>
<dbReference type="InterPro" id="IPR017853">
    <property type="entry name" value="GH"/>
</dbReference>
<sequence length="558" mass="57876">MNKIGTVRAAAVALAVASLWTQVQAATAWREGVTYNTGTTVTYAGVDYVALVTHTAWAGTNWNPAATPTLWRVAAGSPTPAPSPSPTPTPSPSPSPAPSPSACAPAWSAATAYTGGATVTSGGVIYKANWWTQGDNPASNSGPAGSGKPWTATSSCSGSPSPAPSPTPSPSPSPSPTPSPAPSPSDPLTIADAVKAVQTGRVYVGYYPTWSDNWFDATGKSSNEVYRASKFARIPGTYTHVMVAFADPNFSWAGLSANTFSGTGINFNATPKDIKAAIDVLHQRNIKVILAVGGATYGNWGPLAAEGQRGSGTITSALARFIGEMGIDGLDVDYEVDGDVDRYANGIKALRAAVDQAGGGRVLTLAGWSTGADCTAQTSTDASCAGRLSYWGGNAGRERAVVLKYPAVANMLDMVNVMSYDARYEHYDGVVAYNDYRNLFPARTIVSIGLESAPEGWAGANLVVNDADAQCEGSRLLQTQYGATINAPYSVQRYTGAVLANTSTKRNARDGAMLWAIIKPTTGNCGSAPLASPGTIGRKVASQFNLPSDPLLQAADWK</sequence>
<feature type="compositionally biased region" description="Low complexity" evidence="6">
    <location>
        <begin position="151"/>
        <end position="160"/>
    </location>
</feature>
<feature type="chain" id="PRO_5043938098" evidence="7">
    <location>
        <begin position="26"/>
        <end position="558"/>
    </location>
</feature>
<protein>
    <submittedName>
        <fullName evidence="8">Uncharacterized protein</fullName>
    </submittedName>
</protein>
<dbReference type="GO" id="GO:0005975">
    <property type="term" value="P:carbohydrate metabolic process"/>
    <property type="evidence" value="ECO:0007669"/>
    <property type="project" value="InterPro"/>
</dbReference>
<dbReference type="SMART" id="SM00636">
    <property type="entry name" value="Glyco_18"/>
    <property type="match status" value="1"/>
</dbReference>
<evidence type="ECO:0000256" key="5">
    <source>
        <dbReference type="RuleBase" id="RU004453"/>
    </source>
</evidence>
<dbReference type="Gene3D" id="2.10.10.20">
    <property type="entry name" value="Carbohydrate-binding module superfamily 5/12"/>
    <property type="match status" value="2"/>
</dbReference>
<dbReference type="Pfam" id="PF02839">
    <property type="entry name" value="CBM_5_12"/>
    <property type="match status" value="2"/>
</dbReference>
<dbReference type="GO" id="GO:0008061">
    <property type="term" value="F:chitin binding"/>
    <property type="evidence" value="ECO:0007669"/>
    <property type="project" value="InterPro"/>
</dbReference>
<dbReference type="GO" id="GO:0030246">
    <property type="term" value="F:carbohydrate binding"/>
    <property type="evidence" value="ECO:0007669"/>
    <property type="project" value="InterPro"/>
</dbReference>
<evidence type="ECO:0000256" key="4">
    <source>
        <dbReference type="RuleBase" id="RU000489"/>
    </source>
</evidence>
<dbReference type="Pfam" id="PF00704">
    <property type="entry name" value="Glyco_hydro_18"/>
    <property type="match status" value="1"/>
</dbReference>
<feature type="compositionally biased region" description="Pro residues" evidence="6">
    <location>
        <begin position="161"/>
        <end position="185"/>
    </location>
</feature>
<accession>A0A1W6LEX7</accession>
<dbReference type="EMBL" id="CP015118">
    <property type="protein sequence ID" value="ARN22776.1"/>
    <property type="molecule type" value="Genomic_DNA"/>
</dbReference>
<dbReference type="SUPFAM" id="SSF51445">
    <property type="entry name" value="(Trans)glycosidases"/>
    <property type="match status" value="1"/>
</dbReference>
<dbReference type="InterPro" id="IPR011583">
    <property type="entry name" value="Chitinase_II/V-like_cat"/>
</dbReference>
<dbReference type="CDD" id="cd12214">
    <property type="entry name" value="ChiA1_BD"/>
    <property type="match status" value="1"/>
</dbReference>
<dbReference type="Gene3D" id="3.20.20.80">
    <property type="entry name" value="Glycosidases"/>
    <property type="match status" value="1"/>
</dbReference>
<dbReference type="RefSeq" id="WP_169726585.1">
    <property type="nucleotide sequence ID" value="NZ_BSPR01000015.1"/>
</dbReference>
<keyword evidence="2" id="KW-0119">Carbohydrate metabolism</keyword>
<evidence type="ECO:0000313" key="8">
    <source>
        <dbReference type="EMBL" id="ARN22776.1"/>
    </source>
</evidence>
<dbReference type="AlphaFoldDB" id="A0A1W6LEX7"/>
<dbReference type="KEGG" id="rgu:A4W93_24280"/>
<dbReference type="SMART" id="SM00495">
    <property type="entry name" value="ChtBD3"/>
    <property type="match status" value="2"/>
</dbReference>
<feature type="region of interest" description="Disordered" evidence="6">
    <location>
        <begin position="137"/>
        <end position="188"/>
    </location>
</feature>
<feature type="region of interest" description="Disordered" evidence="6">
    <location>
        <begin position="73"/>
        <end position="104"/>
    </location>
</feature>
<dbReference type="SUPFAM" id="SSF51055">
    <property type="entry name" value="Carbohydrate binding domain"/>
    <property type="match status" value="2"/>
</dbReference>
<reference evidence="8 9" key="1">
    <citation type="submission" date="2016-04" db="EMBL/GenBank/DDBJ databases">
        <title>Complete genome sequence of natural rubber-degrading, novel Gram-negative bacterium, Rhizobacter gummiphilus strain NS21.</title>
        <authorList>
            <person name="Tabata M."/>
            <person name="Kasai D."/>
            <person name="Fukuda M."/>
        </authorList>
    </citation>
    <scope>NUCLEOTIDE SEQUENCE [LARGE SCALE GENOMIC DNA]</scope>
    <source>
        <strain evidence="8 9">NS21</strain>
    </source>
</reference>
<dbReference type="InterPro" id="IPR003610">
    <property type="entry name" value="CBM5/12"/>
</dbReference>
<dbReference type="InterPro" id="IPR001579">
    <property type="entry name" value="Glyco_hydro_18_chit_AS"/>
</dbReference>
<gene>
    <name evidence="8" type="ORF">A4W93_24280</name>
</gene>
<name>A0A1W6LEX7_9BURK</name>
<dbReference type="PROSITE" id="PS01095">
    <property type="entry name" value="GH18_1"/>
    <property type="match status" value="1"/>
</dbReference>
<organism evidence="8 9">
    <name type="scientific">Piscinibacter gummiphilus</name>
    <dbReference type="NCBI Taxonomy" id="946333"/>
    <lineage>
        <taxon>Bacteria</taxon>
        <taxon>Pseudomonadati</taxon>
        <taxon>Pseudomonadota</taxon>
        <taxon>Betaproteobacteria</taxon>
        <taxon>Burkholderiales</taxon>
        <taxon>Sphaerotilaceae</taxon>
        <taxon>Piscinibacter</taxon>
    </lineage>
</organism>
<comment type="similarity">
    <text evidence="5">Belongs to the glycosyl hydrolase 18 family.</text>
</comment>
<evidence type="ECO:0000256" key="7">
    <source>
        <dbReference type="SAM" id="SignalP"/>
    </source>
</evidence>
<evidence type="ECO:0000256" key="6">
    <source>
        <dbReference type="SAM" id="MobiDB-lite"/>
    </source>
</evidence>
<dbReference type="GO" id="GO:0004553">
    <property type="term" value="F:hydrolase activity, hydrolyzing O-glycosyl compounds"/>
    <property type="evidence" value="ECO:0007669"/>
    <property type="project" value="InterPro"/>
</dbReference>
<evidence type="ECO:0000256" key="3">
    <source>
        <dbReference type="ARBA" id="ARBA00023295"/>
    </source>
</evidence>